<gene>
    <name evidence="1" type="ORF">EV674_1142</name>
</gene>
<dbReference type="Proteomes" id="UP000295182">
    <property type="component" value="Unassembled WGS sequence"/>
</dbReference>
<sequence>MDSTSTLDKAEVSSHALSHGKYVLVKNQPKPMGNIPNNIQKFKLCTACMDLEFIRK</sequence>
<dbReference type="EMBL" id="SLXH01000014">
    <property type="protein sequence ID" value="TCP17047.1"/>
    <property type="molecule type" value="Genomic_DNA"/>
</dbReference>
<proteinExistence type="predicted"/>
<protein>
    <submittedName>
        <fullName evidence="1">Uncharacterized protein</fullName>
    </submittedName>
</protein>
<evidence type="ECO:0000313" key="2">
    <source>
        <dbReference type="Proteomes" id="UP000295182"/>
    </source>
</evidence>
<name>A0A4R2N7V9_9BURK</name>
<keyword evidence="2" id="KW-1185">Reference proteome</keyword>
<dbReference type="AlphaFoldDB" id="A0A4R2N7V9"/>
<evidence type="ECO:0000313" key="1">
    <source>
        <dbReference type="EMBL" id="TCP17047.1"/>
    </source>
</evidence>
<reference evidence="1 2" key="1">
    <citation type="submission" date="2019-03" db="EMBL/GenBank/DDBJ databases">
        <title>Genomic Encyclopedia of Type Strains, Phase IV (KMG-IV): sequencing the most valuable type-strain genomes for metagenomic binning, comparative biology and taxonomic classification.</title>
        <authorList>
            <person name="Goeker M."/>
        </authorList>
    </citation>
    <scope>NUCLEOTIDE SEQUENCE [LARGE SCALE GENOMIC DNA]</scope>
    <source>
        <strain evidence="1 2">DSM 1837</strain>
    </source>
</reference>
<organism evidence="1 2">
    <name type="scientific">Simplicispira metamorpha</name>
    <dbReference type="NCBI Taxonomy" id="80881"/>
    <lineage>
        <taxon>Bacteria</taxon>
        <taxon>Pseudomonadati</taxon>
        <taxon>Pseudomonadota</taxon>
        <taxon>Betaproteobacteria</taxon>
        <taxon>Burkholderiales</taxon>
        <taxon>Comamonadaceae</taxon>
        <taxon>Simplicispira</taxon>
    </lineage>
</organism>
<accession>A0A4R2N7V9</accession>
<comment type="caution">
    <text evidence="1">The sequence shown here is derived from an EMBL/GenBank/DDBJ whole genome shotgun (WGS) entry which is preliminary data.</text>
</comment>